<keyword evidence="2" id="KW-0238">DNA-binding</keyword>
<reference evidence="4 5" key="1">
    <citation type="submission" date="2014-07" db="EMBL/GenBank/DDBJ databases">
        <title>Genome Sequencing of Dermacoccus nishinomiyaensis.</title>
        <authorList>
            <person name="Hong K.W."/>
            <person name="Chan K.G."/>
        </authorList>
    </citation>
    <scope>NUCLEOTIDE SEQUENCE [LARGE SCALE GENOMIC DNA]</scope>
    <source>
        <strain evidence="4 5">M25</strain>
    </source>
</reference>
<keyword evidence="5" id="KW-1185">Reference proteome</keyword>
<protein>
    <submittedName>
        <fullName evidence="4">IclR family transcriptional regulator</fullName>
    </submittedName>
</protein>
<dbReference type="InterPro" id="IPR036388">
    <property type="entry name" value="WH-like_DNA-bd_sf"/>
</dbReference>
<name>A0A075JKN5_9MICO</name>
<dbReference type="Pfam" id="PF09339">
    <property type="entry name" value="HTH_IclR"/>
    <property type="match status" value="1"/>
</dbReference>
<dbReference type="STRING" id="1274.HX89_06490"/>
<dbReference type="SUPFAM" id="SSF55781">
    <property type="entry name" value="GAF domain-like"/>
    <property type="match status" value="1"/>
</dbReference>
<dbReference type="SMART" id="SM00346">
    <property type="entry name" value="HTH_ICLR"/>
    <property type="match status" value="1"/>
</dbReference>
<dbReference type="Gene3D" id="3.30.450.40">
    <property type="match status" value="1"/>
</dbReference>
<dbReference type="SUPFAM" id="SSF46785">
    <property type="entry name" value="Winged helix' DNA-binding domain"/>
    <property type="match status" value="1"/>
</dbReference>
<dbReference type="RefSeq" id="WP_038567879.1">
    <property type="nucleotide sequence ID" value="NZ_CP008889.1"/>
</dbReference>
<dbReference type="PANTHER" id="PTHR30136:SF24">
    <property type="entry name" value="HTH-TYPE TRANSCRIPTIONAL REPRESSOR ALLR"/>
    <property type="match status" value="1"/>
</dbReference>
<dbReference type="InterPro" id="IPR036390">
    <property type="entry name" value="WH_DNA-bd_sf"/>
</dbReference>
<dbReference type="EMBL" id="CP008889">
    <property type="protein sequence ID" value="AIF40643.1"/>
    <property type="molecule type" value="Genomic_DNA"/>
</dbReference>
<dbReference type="AlphaFoldDB" id="A0A075JKN5"/>
<dbReference type="InterPro" id="IPR014757">
    <property type="entry name" value="Tscrpt_reg_IclR_C"/>
</dbReference>
<dbReference type="PANTHER" id="PTHR30136">
    <property type="entry name" value="HELIX-TURN-HELIX TRANSCRIPTIONAL REGULATOR, ICLR FAMILY"/>
    <property type="match status" value="1"/>
</dbReference>
<keyword evidence="1" id="KW-0805">Transcription regulation</keyword>
<evidence type="ECO:0000313" key="5">
    <source>
        <dbReference type="Proteomes" id="UP000027986"/>
    </source>
</evidence>
<evidence type="ECO:0000256" key="1">
    <source>
        <dbReference type="ARBA" id="ARBA00023015"/>
    </source>
</evidence>
<dbReference type="GO" id="GO:0003677">
    <property type="term" value="F:DNA binding"/>
    <property type="evidence" value="ECO:0007669"/>
    <property type="project" value="UniProtKB-KW"/>
</dbReference>
<organism evidence="4 5">
    <name type="scientific">Dermacoccus nishinomiyaensis</name>
    <dbReference type="NCBI Taxonomy" id="1274"/>
    <lineage>
        <taxon>Bacteria</taxon>
        <taxon>Bacillati</taxon>
        <taxon>Actinomycetota</taxon>
        <taxon>Actinomycetes</taxon>
        <taxon>Micrococcales</taxon>
        <taxon>Dermacoccaceae</taxon>
        <taxon>Dermacoccus</taxon>
    </lineage>
</organism>
<dbReference type="PROSITE" id="PS51078">
    <property type="entry name" value="ICLR_ED"/>
    <property type="match status" value="1"/>
</dbReference>
<dbReference type="InterPro" id="IPR050707">
    <property type="entry name" value="HTH_MetabolicPath_Reg"/>
</dbReference>
<dbReference type="Gene3D" id="1.10.10.10">
    <property type="entry name" value="Winged helix-like DNA-binding domain superfamily/Winged helix DNA-binding domain"/>
    <property type="match status" value="1"/>
</dbReference>
<gene>
    <name evidence="4" type="ORF">HX89_06490</name>
</gene>
<dbReference type="GO" id="GO:0003700">
    <property type="term" value="F:DNA-binding transcription factor activity"/>
    <property type="evidence" value="ECO:0007669"/>
    <property type="project" value="TreeGrafter"/>
</dbReference>
<dbReference type="OrthoDB" id="3734039at2"/>
<dbReference type="GeneID" id="41840816"/>
<sequence length="260" mass="27711">MSSSVPAAEHVLALLQRIAARPSPAPAAALARELDLPRSSVYKLLGVLRAAGFVTHDEGTRRWGLGPAAHELGSAYRRQAPLQRAAQSIVTDLAERTGACAHLAVLHGRDVVYVLEERPLGVPPLVTDVGVRLPATVTASGLAILAALPAAQVRALFPRSDDLVRRRESGNAPGTLKELRSQLTQVRQRGHAWENGSVTEGFASVGCAVLDHNELPAASLAVTWDEGRLARHGEDPAERHDRFVAACRASAQALTRRLNG</sequence>
<evidence type="ECO:0000313" key="4">
    <source>
        <dbReference type="EMBL" id="AIF40643.1"/>
    </source>
</evidence>
<evidence type="ECO:0000256" key="2">
    <source>
        <dbReference type="ARBA" id="ARBA00023125"/>
    </source>
</evidence>
<dbReference type="InterPro" id="IPR029016">
    <property type="entry name" value="GAF-like_dom_sf"/>
</dbReference>
<dbReference type="PROSITE" id="PS51077">
    <property type="entry name" value="HTH_ICLR"/>
    <property type="match status" value="1"/>
</dbReference>
<dbReference type="GO" id="GO:0045892">
    <property type="term" value="P:negative regulation of DNA-templated transcription"/>
    <property type="evidence" value="ECO:0007669"/>
    <property type="project" value="TreeGrafter"/>
</dbReference>
<proteinExistence type="predicted"/>
<dbReference type="InterPro" id="IPR005471">
    <property type="entry name" value="Tscrpt_reg_IclR_N"/>
</dbReference>
<dbReference type="eggNOG" id="COG1414">
    <property type="taxonomic scope" value="Bacteria"/>
</dbReference>
<dbReference type="Pfam" id="PF01614">
    <property type="entry name" value="IclR_C"/>
    <property type="match status" value="1"/>
</dbReference>
<dbReference type="Proteomes" id="UP000027986">
    <property type="component" value="Chromosome"/>
</dbReference>
<accession>A0A075JKN5</accession>
<keyword evidence="3" id="KW-0804">Transcription</keyword>
<dbReference type="HOGENOM" id="CLU_062618_6_4_11"/>
<dbReference type="KEGG" id="dni:HX89_06490"/>
<evidence type="ECO:0000256" key="3">
    <source>
        <dbReference type="ARBA" id="ARBA00023163"/>
    </source>
</evidence>